<dbReference type="Proteomes" id="UP000683246">
    <property type="component" value="Chromosome"/>
</dbReference>
<dbReference type="EMBL" id="CP058649">
    <property type="protein sequence ID" value="QUI24941.1"/>
    <property type="molecule type" value="Genomic_DNA"/>
</dbReference>
<dbReference type="RefSeq" id="WP_212695641.1">
    <property type="nucleotide sequence ID" value="NZ_CP058649.1"/>
</dbReference>
<evidence type="ECO:0000256" key="3">
    <source>
        <dbReference type="ARBA" id="ARBA00023163"/>
    </source>
</evidence>
<evidence type="ECO:0000256" key="2">
    <source>
        <dbReference type="ARBA" id="ARBA00023125"/>
    </source>
</evidence>
<organism evidence="5 6">
    <name type="scientific">Vallitalea pronyensis</name>
    <dbReference type="NCBI Taxonomy" id="1348613"/>
    <lineage>
        <taxon>Bacteria</taxon>
        <taxon>Bacillati</taxon>
        <taxon>Bacillota</taxon>
        <taxon>Clostridia</taxon>
        <taxon>Lachnospirales</taxon>
        <taxon>Vallitaleaceae</taxon>
        <taxon>Vallitalea</taxon>
    </lineage>
</organism>
<proteinExistence type="predicted"/>
<keyword evidence="2" id="KW-0238">DNA-binding</keyword>
<dbReference type="InterPro" id="IPR000835">
    <property type="entry name" value="HTH_MarR-typ"/>
</dbReference>
<dbReference type="SMART" id="SM00347">
    <property type="entry name" value="HTH_MARR"/>
    <property type="match status" value="1"/>
</dbReference>
<sequence>MQNVIKLYFKSVKMFNELESIPRDFGTGDLLYSSEIHTLVAIGNHPDVNLTELANILDITKGGASKFVKKLLEKALINKKSLATNKKEVLFELTEKGRVAFHGHEKFSQDVFGDIYSTLSAMDASEIKFLESFLHDLNAILMKKK</sequence>
<dbReference type="GO" id="GO:0003677">
    <property type="term" value="F:DNA binding"/>
    <property type="evidence" value="ECO:0007669"/>
    <property type="project" value="UniProtKB-KW"/>
</dbReference>
<keyword evidence="3" id="KW-0804">Transcription</keyword>
<evidence type="ECO:0000256" key="1">
    <source>
        <dbReference type="ARBA" id="ARBA00023015"/>
    </source>
</evidence>
<dbReference type="Gene3D" id="1.10.10.10">
    <property type="entry name" value="Winged helix-like DNA-binding domain superfamily/Winged helix DNA-binding domain"/>
    <property type="match status" value="1"/>
</dbReference>
<evidence type="ECO:0000259" key="4">
    <source>
        <dbReference type="PROSITE" id="PS50995"/>
    </source>
</evidence>
<accession>A0A8J8SIT5</accession>
<dbReference type="GO" id="GO:0003700">
    <property type="term" value="F:DNA-binding transcription factor activity"/>
    <property type="evidence" value="ECO:0007669"/>
    <property type="project" value="InterPro"/>
</dbReference>
<keyword evidence="1" id="KW-0805">Transcription regulation</keyword>
<dbReference type="InterPro" id="IPR036390">
    <property type="entry name" value="WH_DNA-bd_sf"/>
</dbReference>
<dbReference type="PANTHER" id="PTHR35790">
    <property type="entry name" value="HTH-TYPE TRANSCRIPTIONAL REGULATOR PCHR"/>
    <property type="match status" value="1"/>
</dbReference>
<dbReference type="PROSITE" id="PS50995">
    <property type="entry name" value="HTH_MARR_2"/>
    <property type="match status" value="1"/>
</dbReference>
<dbReference type="KEGG" id="vpy:HZI73_22795"/>
<feature type="domain" description="HTH marR-type" evidence="4">
    <location>
        <begin position="1"/>
        <end position="139"/>
    </location>
</feature>
<dbReference type="PANTHER" id="PTHR35790:SF4">
    <property type="entry name" value="HTH-TYPE TRANSCRIPTIONAL REGULATOR PCHR"/>
    <property type="match status" value="1"/>
</dbReference>
<name>A0A8J8SIT5_9FIRM</name>
<evidence type="ECO:0000313" key="5">
    <source>
        <dbReference type="EMBL" id="QUI24941.1"/>
    </source>
</evidence>
<dbReference type="Pfam" id="PF01047">
    <property type="entry name" value="MarR"/>
    <property type="match status" value="1"/>
</dbReference>
<keyword evidence="6" id="KW-1185">Reference proteome</keyword>
<gene>
    <name evidence="5" type="ORF">HZI73_22795</name>
</gene>
<reference evidence="5" key="1">
    <citation type="submission" date="2020-07" db="EMBL/GenBank/DDBJ databases">
        <title>Vallitalea pronyensis genome.</title>
        <authorList>
            <person name="Postec A."/>
        </authorList>
    </citation>
    <scope>NUCLEOTIDE SEQUENCE</scope>
    <source>
        <strain evidence="5">FatNI3</strain>
    </source>
</reference>
<protein>
    <submittedName>
        <fullName evidence="5">MarR family transcriptional regulator</fullName>
    </submittedName>
</protein>
<evidence type="ECO:0000313" key="6">
    <source>
        <dbReference type="Proteomes" id="UP000683246"/>
    </source>
</evidence>
<dbReference type="SUPFAM" id="SSF46785">
    <property type="entry name" value="Winged helix' DNA-binding domain"/>
    <property type="match status" value="1"/>
</dbReference>
<dbReference type="AlphaFoldDB" id="A0A8J8SIT5"/>
<dbReference type="InterPro" id="IPR052067">
    <property type="entry name" value="Metal_resp_HTH_trans_reg"/>
</dbReference>
<dbReference type="InterPro" id="IPR036388">
    <property type="entry name" value="WH-like_DNA-bd_sf"/>
</dbReference>